<organism evidence="6 7">
    <name type="scientific">Kordiimonas sediminis</name>
    <dbReference type="NCBI Taxonomy" id="1735581"/>
    <lineage>
        <taxon>Bacteria</taxon>
        <taxon>Pseudomonadati</taxon>
        <taxon>Pseudomonadota</taxon>
        <taxon>Alphaproteobacteria</taxon>
        <taxon>Kordiimonadales</taxon>
        <taxon>Kordiimonadaceae</taxon>
        <taxon>Kordiimonas</taxon>
    </lineage>
</organism>
<keyword evidence="7" id="KW-1185">Reference proteome</keyword>
<evidence type="ECO:0000259" key="5">
    <source>
        <dbReference type="Pfam" id="PF24827"/>
    </source>
</evidence>
<dbReference type="PANTHER" id="PTHR15162:SF7">
    <property type="entry name" value="SUCCINYLGLUTAMATE DESUCCINYLASE"/>
    <property type="match status" value="1"/>
</dbReference>
<keyword evidence="4" id="KW-0862">Zinc</keyword>
<dbReference type="InterPro" id="IPR050178">
    <property type="entry name" value="AspA/AstE_fam"/>
</dbReference>
<sequence>MSGHIVTPTFLQDPSRRELGETPLDFLHSVTGPVVIDVSGRDTSRTRVVSTLIHGNEPSGLFAAHRWLLEGITPVTNMRFIIASVEAALMEPLLTTRFLYGERDLNRCFGRIENAQHEGRDAQRALSIAEAIRAISPDCVVDLHNTSGSGPAFALATVNSQHNRSLASLFCRRLILTDLRLGSLMETDFGCPTITVECGGADDAESHETAYLGIQELAQIDRFREGHHHTLVDVLRHPLRVEVEEQVSLSYHFERDPVADISLRADIEHCNTGITSAGTPLGWLNRGSLDQLKLVDEAGNHVVNRLLRVSGGQIFTVQDVRIFMATTRADIAKSDCLFYVVPLDVIDGAA</sequence>
<reference evidence="6" key="2">
    <citation type="submission" date="2020-09" db="EMBL/GenBank/DDBJ databases">
        <authorList>
            <person name="Sun Q."/>
            <person name="Kim S."/>
        </authorList>
    </citation>
    <scope>NUCLEOTIDE SEQUENCE</scope>
    <source>
        <strain evidence="6">KCTC 42590</strain>
    </source>
</reference>
<evidence type="ECO:0000256" key="2">
    <source>
        <dbReference type="ARBA" id="ARBA00022723"/>
    </source>
</evidence>
<accession>A0A919AS68</accession>
<dbReference type="GO" id="GO:0005829">
    <property type="term" value="C:cytosol"/>
    <property type="evidence" value="ECO:0007669"/>
    <property type="project" value="TreeGrafter"/>
</dbReference>
<keyword evidence="3" id="KW-0378">Hydrolase</keyword>
<evidence type="ECO:0000313" key="7">
    <source>
        <dbReference type="Proteomes" id="UP000630923"/>
    </source>
</evidence>
<protein>
    <recommendedName>
        <fullName evidence="5">Succinylglutamate desuccinylase/Aspartoacylase catalytic domain-containing protein</fullName>
    </recommendedName>
</protein>
<dbReference type="GO" id="GO:0046872">
    <property type="term" value="F:metal ion binding"/>
    <property type="evidence" value="ECO:0007669"/>
    <property type="project" value="UniProtKB-KW"/>
</dbReference>
<evidence type="ECO:0000256" key="4">
    <source>
        <dbReference type="ARBA" id="ARBA00022833"/>
    </source>
</evidence>
<dbReference type="GO" id="GO:0016788">
    <property type="term" value="F:hydrolase activity, acting on ester bonds"/>
    <property type="evidence" value="ECO:0007669"/>
    <property type="project" value="InterPro"/>
</dbReference>
<name>A0A919AS68_9PROT</name>
<keyword evidence="2" id="KW-0479">Metal-binding</keyword>
<dbReference type="EMBL" id="BNCI01000002">
    <property type="protein sequence ID" value="GHF23814.1"/>
    <property type="molecule type" value="Genomic_DNA"/>
</dbReference>
<dbReference type="RefSeq" id="WP_191252142.1">
    <property type="nucleotide sequence ID" value="NZ_BNCI01000002.1"/>
</dbReference>
<proteinExistence type="predicted"/>
<dbReference type="InterPro" id="IPR055438">
    <property type="entry name" value="AstE_AspA_cat"/>
</dbReference>
<dbReference type="SUPFAM" id="SSF53187">
    <property type="entry name" value="Zn-dependent exopeptidases"/>
    <property type="match status" value="1"/>
</dbReference>
<evidence type="ECO:0000256" key="1">
    <source>
        <dbReference type="ARBA" id="ARBA00001947"/>
    </source>
</evidence>
<dbReference type="Gene3D" id="3.40.630.10">
    <property type="entry name" value="Zn peptidases"/>
    <property type="match status" value="1"/>
</dbReference>
<evidence type="ECO:0000313" key="6">
    <source>
        <dbReference type="EMBL" id="GHF23814.1"/>
    </source>
</evidence>
<reference evidence="6" key="1">
    <citation type="journal article" date="2014" name="Int. J. Syst. Evol. Microbiol.">
        <title>Complete genome sequence of Corynebacterium casei LMG S-19264T (=DSM 44701T), isolated from a smear-ripened cheese.</title>
        <authorList>
            <consortium name="US DOE Joint Genome Institute (JGI-PGF)"/>
            <person name="Walter F."/>
            <person name="Albersmeier A."/>
            <person name="Kalinowski J."/>
            <person name="Ruckert C."/>
        </authorList>
    </citation>
    <scope>NUCLEOTIDE SEQUENCE</scope>
    <source>
        <strain evidence="6">KCTC 42590</strain>
    </source>
</reference>
<feature type="domain" description="Succinylglutamate desuccinylase/Aspartoacylase catalytic" evidence="5">
    <location>
        <begin position="49"/>
        <end position="164"/>
    </location>
</feature>
<dbReference type="Proteomes" id="UP000630923">
    <property type="component" value="Unassembled WGS sequence"/>
</dbReference>
<dbReference type="PANTHER" id="PTHR15162">
    <property type="entry name" value="ASPARTOACYLASE"/>
    <property type="match status" value="1"/>
</dbReference>
<comment type="cofactor">
    <cofactor evidence="1">
        <name>Zn(2+)</name>
        <dbReference type="ChEBI" id="CHEBI:29105"/>
    </cofactor>
</comment>
<dbReference type="AlphaFoldDB" id="A0A919AS68"/>
<dbReference type="Pfam" id="PF24827">
    <property type="entry name" value="AstE_AspA_cat"/>
    <property type="match status" value="1"/>
</dbReference>
<comment type="caution">
    <text evidence="6">The sequence shown here is derived from an EMBL/GenBank/DDBJ whole genome shotgun (WGS) entry which is preliminary data.</text>
</comment>
<evidence type="ECO:0000256" key="3">
    <source>
        <dbReference type="ARBA" id="ARBA00022801"/>
    </source>
</evidence>
<gene>
    <name evidence="6" type="ORF">GCM10017044_17980</name>
</gene>